<dbReference type="WBParaSite" id="TREG1_13160.1">
    <property type="protein sequence ID" value="TREG1_13160.1"/>
    <property type="gene ID" value="TREG1_13160"/>
</dbReference>
<keyword evidence="7" id="KW-1185">Reference proteome</keyword>
<keyword evidence="4 6" id="KW-1133">Transmembrane helix</keyword>
<feature type="transmembrane region" description="Helical" evidence="6">
    <location>
        <begin position="7"/>
        <end position="29"/>
    </location>
</feature>
<dbReference type="InterPro" id="IPR011701">
    <property type="entry name" value="MFS"/>
</dbReference>
<protein>
    <recommendedName>
        <fullName evidence="9">MFS domain-containing protein</fullName>
    </recommendedName>
</protein>
<keyword evidence="5 6" id="KW-0472">Membrane</keyword>
<dbReference type="Proteomes" id="UP000050795">
    <property type="component" value="Unassembled WGS sequence"/>
</dbReference>
<dbReference type="AlphaFoldDB" id="A0AA85J7F3"/>
<dbReference type="InterPro" id="IPR052983">
    <property type="entry name" value="MFS_Riboflavin_Transporter"/>
</dbReference>
<feature type="transmembrane region" description="Helical" evidence="6">
    <location>
        <begin position="205"/>
        <end position="226"/>
    </location>
</feature>
<feature type="transmembrane region" description="Helical" evidence="6">
    <location>
        <begin position="333"/>
        <end position="356"/>
    </location>
</feature>
<name>A0AA85J7F3_TRIRE</name>
<feature type="transmembrane region" description="Helical" evidence="6">
    <location>
        <begin position="108"/>
        <end position="127"/>
    </location>
</feature>
<feature type="transmembrane region" description="Helical" evidence="6">
    <location>
        <begin position="238"/>
        <end position="257"/>
    </location>
</feature>
<evidence type="ECO:0000256" key="1">
    <source>
        <dbReference type="ARBA" id="ARBA00004141"/>
    </source>
</evidence>
<feature type="transmembrane region" description="Helical" evidence="6">
    <location>
        <begin position="362"/>
        <end position="383"/>
    </location>
</feature>
<dbReference type="PANTHER" id="PTHR43385">
    <property type="entry name" value="RIBOFLAVIN TRANSPORTER RIBJ"/>
    <property type="match status" value="1"/>
</dbReference>
<comment type="subcellular location">
    <subcellularLocation>
        <location evidence="1">Membrane</location>
        <topology evidence="1">Multi-pass membrane protein</topology>
    </subcellularLocation>
</comment>
<evidence type="ECO:0000256" key="3">
    <source>
        <dbReference type="ARBA" id="ARBA00022692"/>
    </source>
</evidence>
<evidence type="ECO:0000313" key="8">
    <source>
        <dbReference type="WBParaSite" id="TREG1_13160.1"/>
    </source>
</evidence>
<dbReference type="PANTHER" id="PTHR43385:SF1">
    <property type="entry name" value="RIBOFLAVIN TRANSPORTER RIBJ"/>
    <property type="match status" value="1"/>
</dbReference>
<evidence type="ECO:0008006" key="9">
    <source>
        <dbReference type="Google" id="ProtNLM"/>
    </source>
</evidence>
<evidence type="ECO:0000313" key="7">
    <source>
        <dbReference type="Proteomes" id="UP000050795"/>
    </source>
</evidence>
<organism evidence="7 8">
    <name type="scientific">Trichobilharzia regenti</name>
    <name type="common">Nasal bird schistosome</name>
    <dbReference type="NCBI Taxonomy" id="157069"/>
    <lineage>
        <taxon>Eukaryota</taxon>
        <taxon>Metazoa</taxon>
        <taxon>Spiralia</taxon>
        <taxon>Lophotrochozoa</taxon>
        <taxon>Platyhelminthes</taxon>
        <taxon>Trematoda</taxon>
        <taxon>Digenea</taxon>
        <taxon>Strigeidida</taxon>
        <taxon>Schistosomatoidea</taxon>
        <taxon>Schistosomatidae</taxon>
        <taxon>Trichobilharzia</taxon>
    </lineage>
</organism>
<keyword evidence="2" id="KW-0813">Transport</keyword>
<reference evidence="7" key="1">
    <citation type="submission" date="2022-06" db="EMBL/GenBank/DDBJ databases">
        <authorList>
            <person name="Berger JAMES D."/>
            <person name="Berger JAMES D."/>
        </authorList>
    </citation>
    <scope>NUCLEOTIDE SEQUENCE [LARGE SCALE GENOMIC DNA]</scope>
</reference>
<accession>A0AA85J7F3</accession>
<evidence type="ECO:0000256" key="4">
    <source>
        <dbReference type="ARBA" id="ARBA00022989"/>
    </source>
</evidence>
<dbReference type="InterPro" id="IPR036259">
    <property type="entry name" value="MFS_trans_sf"/>
</dbReference>
<sequence>MKEKTRNLIFGCISVFGGILIHFAYGFFYSTANLVPYMMGYTITYVDPHVSPTLSIWLSALALAMEGVAMPFGGVTAKRFGCRIVVAASCLLDRQFTNPEVLDRVPVAFLILGGIVSAIHVVGFCLLRAKPIQSAHNSELEMTVRNRIHSDHNAFIVDREFTEEEPRILRLCGKCFQSIMDIAPNKTTKQEVNVPPKQLLRHIDFYLLWFVMFCDIIPITIITSVYKLFGQQLINDDQFLSIVATLSSVFNAGGRIAWGGTVDRLSFKIPMTIMHIIWAVVLLSFPHIGGLTGDSLKAVYAIWVFVLHFSLSGVFTIQPAATGVVFGPLNMAVNYGCVFSAFAVGSILCGIISTVITNENAYVLQFTSCGCICIVGLFASFWIEDRKISPRYRAYNFCAAACPTLRVGYCDPDAIEVILEDEE</sequence>
<dbReference type="Gene3D" id="1.20.1250.20">
    <property type="entry name" value="MFS general substrate transporter like domains"/>
    <property type="match status" value="1"/>
</dbReference>
<evidence type="ECO:0000256" key="2">
    <source>
        <dbReference type="ARBA" id="ARBA00022448"/>
    </source>
</evidence>
<dbReference type="Pfam" id="PF07690">
    <property type="entry name" value="MFS_1"/>
    <property type="match status" value="1"/>
</dbReference>
<feature type="transmembrane region" description="Helical" evidence="6">
    <location>
        <begin position="269"/>
        <end position="288"/>
    </location>
</feature>
<evidence type="ECO:0000256" key="5">
    <source>
        <dbReference type="ARBA" id="ARBA00023136"/>
    </source>
</evidence>
<keyword evidence="3 6" id="KW-0812">Transmembrane</keyword>
<evidence type="ECO:0000256" key="6">
    <source>
        <dbReference type="SAM" id="Phobius"/>
    </source>
</evidence>
<reference evidence="8" key="2">
    <citation type="submission" date="2023-11" db="UniProtKB">
        <authorList>
            <consortium name="WormBaseParasite"/>
        </authorList>
    </citation>
    <scope>IDENTIFICATION</scope>
</reference>
<dbReference type="GO" id="GO:0016020">
    <property type="term" value="C:membrane"/>
    <property type="evidence" value="ECO:0007669"/>
    <property type="project" value="UniProtKB-SubCell"/>
</dbReference>
<dbReference type="GO" id="GO:0022857">
    <property type="term" value="F:transmembrane transporter activity"/>
    <property type="evidence" value="ECO:0007669"/>
    <property type="project" value="InterPro"/>
</dbReference>
<proteinExistence type="predicted"/>
<dbReference type="SUPFAM" id="SSF103473">
    <property type="entry name" value="MFS general substrate transporter"/>
    <property type="match status" value="2"/>
</dbReference>
<feature type="transmembrane region" description="Helical" evidence="6">
    <location>
        <begin position="300"/>
        <end position="321"/>
    </location>
</feature>